<dbReference type="PANTHER" id="PTHR21393:SF0">
    <property type="entry name" value="SMALL RIBOSOMAL SUBUNIT PROTEIN MS27"/>
    <property type="match status" value="1"/>
</dbReference>
<dbReference type="PANTHER" id="PTHR21393">
    <property type="entry name" value="MITOCHONDRIAL 28S RIBOSOMAL PROTEIN S27"/>
    <property type="match status" value="1"/>
</dbReference>
<evidence type="ECO:0000313" key="3">
    <source>
        <dbReference type="Proteomes" id="UP001283361"/>
    </source>
</evidence>
<comment type="caution">
    <text evidence="2">The sequence shown here is derived from an EMBL/GenBank/DDBJ whole genome shotgun (WGS) entry which is preliminary data.</text>
</comment>
<accession>A0AAE1DRL8</accession>
<keyword evidence="3" id="KW-1185">Reference proteome</keyword>
<dbReference type="AlphaFoldDB" id="A0AAE1DRL8"/>
<protein>
    <submittedName>
        <fullName evidence="2">Uncharacterized protein</fullName>
    </submittedName>
</protein>
<sequence length="473" mass="54415">MATSLRQFALIGRRAWKKTRILSFGRKFSLTSKRMLLSETYYCNDAWRKHLQDSNLNQVNVSEFGYQIRDQLEMSGTVSAVDMNVLVHQLHNMDDDEADFIEDLLTRFNMCQSSIPRSDSTAHAIVRGFLAKSQDGGTRLVRLLSQPLLYGLFPDHYSLNLLLDKLIEGGDFTGASQVAYHTMLQEDVGSNPVHTLLCLQATVARLMHGPISDLALPEPEKGEDEEEDWIKVKYIKFPVYDDHFDIKDERFLLGKTLYMLAQGQILNCPEQIVTSLSVIGCGIHHKFLQGLSVLERALDSLSGFVSQQALDFFAESLENVEARDPEEPEVEIALRTVDDVIRRLLPTTEEKDELQRRFGQLKEKLLSHNKIQEDFDLGPAVNDFVKSELPKYENSDIDNQIKKFSQWQKEREAELTNQVEELVKNQRIEEMKNQVKELQEQEELLSYFDFEEKIRLTMMDDDLAKDENLTVAK</sequence>
<evidence type="ECO:0000313" key="2">
    <source>
        <dbReference type="EMBL" id="KAK3779745.1"/>
    </source>
</evidence>
<dbReference type="InterPro" id="IPR034913">
    <property type="entry name" value="mS27/PTCD2"/>
</dbReference>
<gene>
    <name evidence="2" type="ORF">RRG08_035883</name>
</gene>
<evidence type="ECO:0000256" key="1">
    <source>
        <dbReference type="ARBA" id="ARBA00004173"/>
    </source>
</evidence>
<reference evidence="2" key="1">
    <citation type="journal article" date="2023" name="G3 (Bethesda)">
        <title>A reference genome for the long-term kleptoplast-retaining sea slug Elysia crispata morphotype clarki.</title>
        <authorList>
            <person name="Eastman K.E."/>
            <person name="Pendleton A.L."/>
            <person name="Shaikh M.A."/>
            <person name="Suttiyut T."/>
            <person name="Ogas R."/>
            <person name="Tomko P."/>
            <person name="Gavelis G."/>
            <person name="Widhalm J.R."/>
            <person name="Wisecaver J.H."/>
        </authorList>
    </citation>
    <scope>NUCLEOTIDE SEQUENCE</scope>
    <source>
        <strain evidence="2">ECLA1</strain>
    </source>
</reference>
<dbReference type="Proteomes" id="UP001283361">
    <property type="component" value="Unassembled WGS sequence"/>
</dbReference>
<name>A0AAE1DRL8_9GAST</name>
<dbReference type="Pfam" id="PF10037">
    <property type="entry name" value="MRP-S27"/>
    <property type="match status" value="1"/>
</dbReference>
<dbReference type="EMBL" id="JAWDGP010002811">
    <property type="protein sequence ID" value="KAK3779745.1"/>
    <property type="molecule type" value="Genomic_DNA"/>
</dbReference>
<organism evidence="2 3">
    <name type="scientific">Elysia crispata</name>
    <name type="common">lettuce slug</name>
    <dbReference type="NCBI Taxonomy" id="231223"/>
    <lineage>
        <taxon>Eukaryota</taxon>
        <taxon>Metazoa</taxon>
        <taxon>Spiralia</taxon>
        <taxon>Lophotrochozoa</taxon>
        <taxon>Mollusca</taxon>
        <taxon>Gastropoda</taxon>
        <taxon>Heterobranchia</taxon>
        <taxon>Euthyneura</taxon>
        <taxon>Panpulmonata</taxon>
        <taxon>Sacoglossa</taxon>
        <taxon>Placobranchoidea</taxon>
        <taxon>Plakobranchidae</taxon>
        <taxon>Elysia</taxon>
    </lineage>
</organism>
<proteinExistence type="predicted"/>
<dbReference type="GO" id="GO:0005739">
    <property type="term" value="C:mitochondrion"/>
    <property type="evidence" value="ECO:0007669"/>
    <property type="project" value="UniProtKB-SubCell"/>
</dbReference>
<dbReference type="InterPro" id="IPR019266">
    <property type="entry name" value="Ribosomal_mS27"/>
</dbReference>
<comment type="subcellular location">
    <subcellularLocation>
        <location evidence="1">Mitochondrion</location>
    </subcellularLocation>
</comment>